<reference evidence="2" key="1">
    <citation type="submission" date="2021-05" db="EMBL/GenBank/DDBJ databases">
        <title>Complete genome sequence of the cellulolytic planctomycete Telmatocola sphagniphila SP2T and characterization of the first cellulase from planctomycetes.</title>
        <authorList>
            <person name="Rakitin A.L."/>
            <person name="Beletsky A.V."/>
            <person name="Naumoff D.G."/>
            <person name="Kulichevskaya I.S."/>
            <person name="Mardanov A.V."/>
            <person name="Ravin N.V."/>
            <person name="Dedysh S.N."/>
        </authorList>
    </citation>
    <scope>NUCLEOTIDE SEQUENCE</scope>
    <source>
        <strain evidence="2">SP2T</strain>
    </source>
</reference>
<name>A0A8E6ETM9_9BACT</name>
<dbReference type="Proteomes" id="UP000676194">
    <property type="component" value="Chromosome"/>
</dbReference>
<keyword evidence="1" id="KW-1133">Transmembrane helix</keyword>
<accession>A0A8E6ETM9</accession>
<organism evidence="2 3">
    <name type="scientific">Telmatocola sphagniphila</name>
    <dbReference type="NCBI Taxonomy" id="1123043"/>
    <lineage>
        <taxon>Bacteria</taxon>
        <taxon>Pseudomonadati</taxon>
        <taxon>Planctomycetota</taxon>
        <taxon>Planctomycetia</taxon>
        <taxon>Gemmatales</taxon>
        <taxon>Gemmataceae</taxon>
    </lineage>
</organism>
<evidence type="ECO:0000313" key="3">
    <source>
        <dbReference type="Proteomes" id="UP000676194"/>
    </source>
</evidence>
<evidence type="ECO:0000313" key="2">
    <source>
        <dbReference type="EMBL" id="QVL30157.1"/>
    </source>
</evidence>
<dbReference type="RefSeq" id="WP_213494041.1">
    <property type="nucleotide sequence ID" value="NZ_CP074694.1"/>
</dbReference>
<evidence type="ECO:0000256" key="1">
    <source>
        <dbReference type="SAM" id="Phobius"/>
    </source>
</evidence>
<sequence length="187" mass="20832">MNFDKTDRRQKFLLALSLCAATVLLRLFPLAPNFTPMTALALFAITFFGFGYQSFLFIFATQIFGDLVLALQHGDMEYAFHSGLLGVYGSWFLIGLMGYLLSRKLTLGSSVGFGLAASILFFLVTNFQYWLSADSEYTKNWNGLMECYTAALPFYRTMGASALIFSVLFYVLAVLPVTESSAEKNSN</sequence>
<dbReference type="KEGG" id="tsph:KIH39_14980"/>
<dbReference type="EMBL" id="CP074694">
    <property type="protein sequence ID" value="QVL30157.1"/>
    <property type="molecule type" value="Genomic_DNA"/>
</dbReference>
<gene>
    <name evidence="2" type="ORF">KIH39_14980</name>
</gene>
<dbReference type="AlphaFoldDB" id="A0A8E6ETM9"/>
<keyword evidence="1" id="KW-0812">Transmembrane</keyword>
<feature type="transmembrane region" description="Helical" evidence="1">
    <location>
        <begin position="12"/>
        <end position="28"/>
    </location>
</feature>
<feature type="transmembrane region" description="Helical" evidence="1">
    <location>
        <begin position="113"/>
        <end position="133"/>
    </location>
</feature>
<keyword evidence="3" id="KW-1185">Reference proteome</keyword>
<protein>
    <submittedName>
        <fullName evidence="2">Uncharacterized protein</fullName>
    </submittedName>
</protein>
<keyword evidence="1" id="KW-0472">Membrane</keyword>
<dbReference type="InterPro" id="IPR046487">
    <property type="entry name" value="DUF6580"/>
</dbReference>
<feature type="transmembrane region" description="Helical" evidence="1">
    <location>
        <begin position="40"/>
        <end position="60"/>
    </location>
</feature>
<feature type="transmembrane region" description="Helical" evidence="1">
    <location>
        <begin position="153"/>
        <end position="175"/>
    </location>
</feature>
<feature type="transmembrane region" description="Helical" evidence="1">
    <location>
        <begin position="80"/>
        <end position="101"/>
    </location>
</feature>
<proteinExistence type="predicted"/>
<dbReference type="Pfam" id="PF20221">
    <property type="entry name" value="DUF6580"/>
    <property type="match status" value="1"/>
</dbReference>